<feature type="compositionally biased region" description="Basic and acidic residues" evidence="1">
    <location>
        <begin position="137"/>
        <end position="155"/>
    </location>
</feature>
<accession>A0AAE0KEH5</accession>
<dbReference type="EMBL" id="JAULSW010000007">
    <property type="protein sequence ID" value="KAK3374710.1"/>
    <property type="molecule type" value="Genomic_DNA"/>
</dbReference>
<feature type="region of interest" description="Disordered" evidence="1">
    <location>
        <begin position="91"/>
        <end position="110"/>
    </location>
</feature>
<comment type="caution">
    <text evidence="2">The sequence shown here is derived from an EMBL/GenBank/DDBJ whole genome shotgun (WGS) entry which is preliminary data.</text>
</comment>
<evidence type="ECO:0000313" key="3">
    <source>
        <dbReference type="Proteomes" id="UP001285441"/>
    </source>
</evidence>
<sequence length="177" mass="19610">MTLAARTILPRKRFANLPKKFTMAKWAPSAKITRVCSRILGQGLARCFRCSKRPTRGSREIQRRSHTTTAPPFALSLPAILAPPPLVTSPCNSTPRARIPNPRLPESSLSIQRIPPTNFFRYHVSTHSQHPSCVADSAERGESGKDRTLDGDDANRSVLSRRTTRTTPSPSLVRKST</sequence>
<evidence type="ECO:0000256" key="1">
    <source>
        <dbReference type="SAM" id="MobiDB-lite"/>
    </source>
</evidence>
<feature type="region of interest" description="Disordered" evidence="1">
    <location>
        <begin position="131"/>
        <end position="177"/>
    </location>
</feature>
<name>A0AAE0KEH5_9PEZI</name>
<organism evidence="2 3">
    <name type="scientific">Podospora didyma</name>
    <dbReference type="NCBI Taxonomy" id="330526"/>
    <lineage>
        <taxon>Eukaryota</taxon>
        <taxon>Fungi</taxon>
        <taxon>Dikarya</taxon>
        <taxon>Ascomycota</taxon>
        <taxon>Pezizomycotina</taxon>
        <taxon>Sordariomycetes</taxon>
        <taxon>Sordariomycetidae</taxon>
        <taxon>Sordariales</taxon>
        <taxon>Podosporaceae</taxon>
        <taxon>Podospora</taxon>
    </lineage>
</organism>
<feature type="compositionally biased region" description="Low complexity" evidence="1">
    <location>
        <begin position="156"/>
        <end position="177"/>
    </location>
</feature>
<reference evidence="2" key="1">
    <citation type="journal article" date="2023" name="Mol. Phylogenet. Evol.">
        <title>Genome-scale phylogeny and comparative genomics of the fungal order Sordariales.</title>
        <authorList>
            <person name="Hensen N."/>
            <person name="Bonometti L."/>
            <person name="Westerberg I."/>
            <person name="Brannstrom I.O."/>
            <person name="Guillou S."/>
            <person name="Cros-Aarteil S."/>
            <person name="Calhoun S."/>
            <person name="Haridas S."/>
            <person name="Kuo A."/>
            <person name="Mondo S."/>
            <person name="Pangilinan J."/>
            <person name="Riley R."/>
            <person name="LaButti K."/>
            <person name="Andreopoulos B."/>
            <person name="Lipzen A."/>
            <person name="Chen C."/>
            <person name="Yan M."/>
            <person name="Daum C."/>
            <person name="Ng V."/>
            <person name="Clum A."/>
            <person name="Steindorff A."/>
            <person name="Ohm R.A."/>
            <person name="Martin F."/>
            <person name="Silar P."/>
            <person name="Natvig D.O."/>
            <person name="Lalanne C."/>
            <person name="Gautier V."/>
            <person name="Ament-Velasquez S.L."/>
            <person name="Kruys A."/>
            <person name="Hutchinson M.I."/>
            <person name="Powell A.J."/>
            <person name="Barry K."/>
            <person name="Miller A.N."/>
            <person name="Grigoriev I.V."/>
            <person name="Debuchy R."/>
            <person name="Gladieux P."/>
            <person name="Hiltunen Thoren M."/>
            <person name="Johannesson H."/>
        </authorList>
    </citation>
    <scope>NUCLEOTIDE SEQUENCE</scope>
    <source>
        <strain evidence="2">CBS 232.78</strain>
    </source>
</reference>
<protein>
    <submittedName>
        <fullName evidence="2">Uncharacterized protein</fullName>
    </submittedName>
</protein>
<keyword evidence="3" id="KW-1185">Reference proteome</keyword>
<dbReference type="Proteomes" id="UP001285441">
    <property type="component" value="Unassembled WGS sequence"/>
</dbReference>
<dbReference type="AlphaFoldDB" id="A0AAE0KEH5"/>
<reference evidence="2" key="2">
    <citation type="submission" date="2023-06" db="EMBL/GenBank/DDBJ databases">
        <authorList>
            <consortium name="Lawrence Berkeley National Laboratory"/>
            <person name="Haridas S."/>
            <person name="Hensen N."/>
            <person name="Bonometti L."/>
            <person name="Westerberg I."/>
            <person name="Brannstrom I.O."/>
            <person name="Guillou S."/>
            <person name="Cros-Aarteil S."/>
            <person name="Calhoun S."/>
            <person name="Kuo A."/>
            <person name="Mondo S."/>
            <person name="Pangilinan J."/>
            <person name="Riley R."/>
            <person name="LaButti K."/>
            <person name="Andreopoulos B."/>
            <person name="Lipzen A."/>
            <person name="Chen C."/>
            <person name="Yanf M."/>
            <person name="Daum C."/>
            <person name="Ng V."/>
            <person name="Clum A."/>
            <person name="Steindorff A."/>
            <person name="Ohm R."/>
            <person name="Martin F."/>
            <person name="Silar P."/>
            <person name="Natvig D."/>
            <person name="Lalanne C."/>
            <person name="Gautier V."/>
            <person name="Ament-velasquez S.L."/>
            <person name="Kruys A."/>
            <person name="Hutchinson M.I."/>
            <person name="Powell A.J."/>
            <person name="Barry K."/>
            <person name="Miller A.N."/>
            <person name="Grigoriev I.V."/>
            <person name="Debuchy R."/>
            <person name="Gladieux P."/>
            <person name="Thoren M.H."/>
            <person name="Johannesson H."/>
        </authorList>
    </citation>
    <scope>NUCLEOTIDE SEQUENCE</scope>
    <source>
        <strain evidence="2">CBS 232.78</strain>
    </source>
</reference>
<gene>
    <name evidence="2" type="ORF">B0H63DRAFT_480781</name>
</gene>
<proteinExistence type="predicted"/>
<evidence type="ECO:0000313" key="2">
    <source>
        <dbReference type="EMBL" id="KAK3374710.1"/>
    </source>
</evidence>